<reference evidence="1 2" key="1">
    <citation type="submission" date="2020-06" db="EMBL/GenBank/DDBJ databases">
        <title>Transcriptomic and genomic resources for Thalictrum thalictroides and T. hernandezii: Facilitating candidate gene discovery in an emerging model plant lineage.</title>
        <authorList>
            <person name="Arias T."/>
            <person name="Riano-Pachon D.M."/>
            <person name="Di Stilio V.S."/>
        </authorList>
    </citation>
    <scope>NUCLEOTIDE SEQUENCE [LARGE SCALE GENOMIC DNA]</scope>
    <source>
        <strain evidence="2">cv. WT478/WT964</strain>
        <tissue evidence="1">Leaves</tissue>
    </source>
</reference>
<protein>
    <submittedName>
        <fullName evidence="1">Monocopper oxidase-like protein SKU5</fullName>
    </submittedName>
</protein>
<evidence type="ECO:0000313" key="2">
    <source>
        <dbReference type="Proteomes" id="UP000554482"/>
    </source>
</evidence>
<sequence length="115" mass="12305">MLVLGIAKGFSLNQAKSVGWNITAGAARLYPQGTFNVRNVNLSQIFILHGSMAEINGAPRYTVNNVSYVTPNTPLKLADLFLNGSGVYQLDMPLVNSTKKVAVSRTSVVTGIHKG</sequence>
<comment type="caution">
    <text evidence="1">The sequence shown here is derived from an EMBL/GenBank/DDBJ whole genome shotgun (WGS) entry which is preliminary data.</text>
</comment>
<proteinExistence type="predicted"/>
<dbReference type="OrthoDB" id="2121828at2759"/>
<dbReference type="Proteomes" id="UP000554482">
    <property type="component" value="Unassembled WGS sequence"/>
</dbReference>
<evidence type="ECO:0000313" key="1">
    <source>
        <dbReference type="EMBL" id="KAF5197334.1"/>
    </source>
</evidence>
<dbReference type="AlphaFoldDB" id="A0A7J6WIW3"/>
<accession>A0A7J6WIW3</accession>
<gene>
    <name evidence="1" type="ORF">FRX31_013080</name>
</gene>
<organism evidence="1 2">
    <name type="scientific">Thalictrum thalictroides</name>
    <name type="common">Rue-anemone</name>
    <name type="synonym">Anemone thalictroides</name>
    <dbReference type="NCBI Taxonomy" id="46969"/>
    <lineage>
        <taxon>Eukaryota</taxon>
        <taxon>Viridiplantae</taxon>
        <taxon>Streptophyta</taxon>
        <taxon>Embryophyta</taxon>
        <taxon>Tracheophyta</taxon>
        <taxon>Spermatophyta</taxon>
        <taxon>Magnoliopsida</taxon>
        <taxon>Ranunculales</taxon>
        <taxon>Ranunculaceae</taxon>
        <taxon>Thalictroideae</taxon>
        <taxon>Thalictrum</taxon>
    </lineage>
</organism>
<name>A0A7J6WIW3_THATH</name>
<keyword evidence="2" id="KW-1185">Reference proteome</keyword>
<dbReference type="EMBL" id="JABWDY010014807">
    <property type="protein sequence ID" value="KAF5197334.1"/>
    <property type="molecule type" value="Genomic_DNA"/>
</dbReference>